<dbReference type="HOGENOM" id="CLU_2557522_0_0_6"/>
<dbReference type="PATRIC" id="fig|406818.4.peg.1978"/>
<dbReference type="Proteomes" id="UP000002045">
    <property type="component" value="Chromosome"/>
</dbReference>
<protein>
    <submittedName>
        <fullName evidence="1">Uncharacterized protein</fullName>
    </submittedName>
</protein>
<evidence type="ECO:0000313" key="1">
    <source>
        <dbReference type="EMBL" id="CBJ81317.1"/>
    </source>
</evidence>
<accession>D3V144</accession>
<dbReference type="KEGG" id="xbo:XBJ1_2191"/>
<evidence type="ECO:0000313" key="2">
    <source>
        <dbReference type="Proteomes" id="UP000002045"/>
    </source>
</evidence>
<gene>
    <name evidence="1" type="ordered locus">XBJ1_2191</name>
</gene>
<sequence>MDVAGTQTKITEMILAKLADYLLAVKENQPSLSAEVTTQFQTFWHNTPEDIVGLGFYEEFDTQYGSKDHRSLIRASCERKGI</sequence>
<proteinExistence type="predicted"/>
<reference evidence="1" key="1">
    <citation type="journal article" date="2011" name="PLoS ONE">
        <title>The entomopathogenic bacterial endosymbionts xenorhabdus and photorhabdus: convergent lifestyles from divergent genomes.</title>
        <authorList>
            <person name="Chaston J.M."/>
            <person name="Suen G."/>
            <person name="Tucker S.L."/>
            <person name="Andersen A.W."/>
            <person name="Bhasin A."/>
            <person name="Bode E."/>
            <person name="Bode H.B."/>
            <person name="Brachmann A.O."/>
            <person name="Cowles C.E."/>
            <person name="Cowles K.N."/>
            <person name="Darby C."/>
            <person name="de Leon L."/>
            <person name="Drace K."/>
            <person name="Du Z."/>
            <person name="Givaudan A."/>
            <person name="Herbert Tran E.E."/>
            <person name="Jewell K.A."/>
            <person name="Knack J.J."/>
            <person name="Krasomil-Osterfeld K.C."/>
            <person name="Kukor R."/>
            <person name="Lanois A."/>
            <person name="Latreille P."/>
            <person name="Leimgruber N.K."/>
            <person name="Lipke C.M."/>
            <person name="Liu R."/>
            <person name="Lu X."/>
            <person name="Martens E.C."/>
            <person name="Marri P.R."/>
            <person name="Medigue C."/>
            <person name="Menard M.L."/>
            <person name="Miller N.M."/>
            <person name="Morales-Soto N."/>
            <person name="Norton S."/>
            <person name="Ogier J.C."/>
            <person name="Orchard S.S."/>
            <person name="Park D."/>
            <person name="Park Y."/>
            <person name="Qurollo B.A."/>
            <person name="Sugar D.R."/>
            <person name="Richards G.R."/>
            <person name="Rouy Z."/>
            <person name="Slominski B."/>
            <person name="Slominski K."/>
            <person name="Snyder H."/>
            <person name="Tjaden B.C."/>
            <person name="van der Hoeven R."/>
            <person name="Welch R.D."/>
            <person name="Wheeler C."/>
            <person name="Xiang B."/>
            <person name="Barbazuk B."/>
            <person name="Gaudriault S."/>
            <person name="Goodner B."/>
            <person name="Slater S.C."/>
            <person name="Forst S."/>
            <person name="Goldman B.S."/>
            <person name="Goodrich-Blair H."/>
        </authorList>
    </citation>
    <scope>NUCLEOTIDE SEQUENCE [LARGE SCALE GENOMIC DNA]</scope>
    <source>
        <strain evidence="1">SS-2004</strain>
    </source>
</reference>
<dbReference type="AlphaFoldDB" id="D3V144"/>
<dbReference type="STRING" id="406818.XBJ1_2191"/>
<organism evidence="1 2">
    <name type="scientific">Xenorhabdus bovienii (strain SS-2004)</name>
    <name type="common">Xenorhabdus nematophila subsp. bovienii</name>
    <dbReference type="NCBI Taxonomy" id="406818"/>
    <lineage>
        <taxon>Bacteria</taxon>
        <taxon>Pseudomonadati</taxon>
        <taxon>Pseudomonadota</taxon>
        <taxon>Gammaproteobacteria</taxon>
        <taxon>Enterobacterales</taxon>
        <taxon>Morganellaceae</taxon>
        <taxon>Xenorhabdus</taxon>
    </lineage>
</organism>
<name>D3V144_XENBS</name>
<dbReference type="EMBL" id="FN667741">
    <property type="protein sequence ID" value="CBJ81317.1"/>
    <property type="molecule type" value="Genomic_DNA"/>
</dbReference>